<feature type="region of interest" description="Disordered" evidence="1">
    <location>
        <begin position="116"/>
        <end position="141"/>
    </location>
</feature>
<dbReference type="OrthoDB" id="9796786at2"/>
<dbReference type="KEGG" id="vbh:CMV30_17480"/>
<accession>A0A290QAP3</accession>
<dbReference type="AlphaFoldDB" id="A0A290QAP3"/>
<keyword evidence="3" id="KW-1185">Reference proteome</keyword>
<proteinExistence type="predicted"/>
<dbReference type="GO" id="GO:0006355">
    <property type="term" value="P:regulation of DNA-templated transcription"/>
    <property type="evidence" value="ECO:0007669"/>
    <property type="project" value="InterPro"/>
</dbReference>
<sequence>MKPKVLKTDREYKTALAYVEGLMNQTSPDEAELELWSLLVENYEESHFPIEAPDPIQAIHFRLEQAGLQTADLLPYLQSKSKISEVMNRKRPLSLTMIRSLHQGLKIPASILVQETTSRPQRTRAAKTRTQVKRSSRHVTA</sequence>
<dbReference type="Proteomes" id="UP000217265">
    <property type="component" value="Chromosome"/>
</dbReference>
<dbReference type="GO" id="GO:0001046">
    <property type="term" value="F:core promoter sequence-specific DNA binding"/>
    <property type="evidence" value="ECO:0007669"/>
    <property type="project" value="TreeGrafter"/>
</dbReference>
<dbReference type="RefSeq" id="WP_096057223.1">
    <property type="nucleotide sequence ID" value="NZ_CP023344.1"/>
</dbReference>
<organism evidence="2 3">
    <name type="scientific">Nibricoccus aquaticus</name>
    <dbReference type="NCBI Taxonomy" id="2576891"/>
    <lineage>
        <taxon>Bacteria</taxon>
        <taxon>Pseudomonadati</taxon>
        <taxon>Verrucomicrobiota</taxon>
        <taxon>Opitutia</taxon>
        <taxon>Opitutales</taxon>
        <taxon>Opitutaceae</taxon>
        <taxon>Nibricoccus</taxon>
    </lineage>
</organism>
<dbReference type="InterPro" id="IPR039060">
    <property type="entry name" value="Antitox_HigA"/>
</dbReference>
<dbReference type="PANTHER" id="PTHR40455">
    <property type="entry name" value="ANTITOXIN HIGA"/>
    <property type="match status" value="1"/>
</dbReference>
<evidence type="ECO:0000313" key="2">
    <source>
        <dbReference type="EMBL" id="ATC65594.1"/>
    </source>
</evidence>
<evidence type="ECO:0000313" key="3">
    <source>
        <dbReference type="Proteomes" id="UP000217265"/>
    </source>
</evidence>
<dbReference type="PANTHER" id="PTHR40455:SF1">
    <property type="entry name" value="ANTITOXIN HIGA"/>
    <property type="match status" value="1"/>
</dbReference>
<evidence type="ECO:0000256" key="1">
    <source>
        <dbReference type="SAM" id="MobiDB-lite"/>
    </source>
</evidence>
<dbReference type="EMBL" id="CP023344">
    <property type="protein sequence ID" value="ATC65594.1"/>
    <property type="molecule type" value="Genomic_DNA"/>
</dbReference>
<feature type="compositionally biased region" description="Basic residues" evidence="1">
    <location>
        <begin position="121"/>
        <end position="141"/>
    </location>
</feature>
<protein>
    <recommendedName>
        <fullName evidence="4">Transcriptional regulator</fullName>
    </recommendedName>
</protein>
<gene>
    <name evidence="2" type="ORF">CMV30_17480</name>
</gene>
<name>A0A290QAP3_9BACT</name>
<reference evidence="2 3" key="1">
    <citation type="submission" date="2017-09" db="EMBL/GenBank/DDBJ databases">
        <title>Complete genome sequence of Verrucomicrobial strain HZ-65, isolated from freshwater.</title>
        <authorList>
            <person name="Choi A."/>
        </authorList>
    </citation>
    <scope>NUCLEOTIDE SEQUENCE [LARGE SCALE GENOMIC DNA]</scope>
    <source>
        <strain evidence="2 3">HZ-65</strain>
    </source>
</reference>
<evidence type="ECO:0008006" key="4">
    <source>
        <dbReference type="Google" id="ProtNLM"/>
    </source>
</evidence>